<dbReference type="Gene3D" id="3.30.1360.60">
    <property type="entry name" value="Glucose permease domain IIB"/>
    <property type="match status" value="1"/>
</dbReference>
<keyword evidence="10 12" id="KW-0472">Membrane</keyword>
<feature type="transmembrane region" description="Helical" evidence="12">
    <location>
        <begin position="264"/>
        <end position="291"/>
    </location>
</feature>
<evidence type="ECO:0000256" key="5">
    <source>
        <dbReference type="ARBA" id="ARBA00022679"/>
    </source>
</evidence>
<dbReference type="PANTHER" id="PTHR30175">
    <property type="entry name" value="PHOSPHOTRANSFERASE SYSTEM TRANSPORT PROTEIN"/>
    <property type="match status" value="1"/>
</dbReference>
<dbReference type="PROSITE" id="PS01035">
    <property type="entry name" value="PTS_EIIB_TYPE_1_CYS"/>
    <property type="match status" value="1"/>
</dbReference>
<evidence type="ECO:0000259" key="13">
    <source>
        <dbReference type="PROSITE" id="PS51093"/>
    </source>
</evidence>
<feature type="active site" description="Phosphocysteine intermediate; for EIIB activity" evidence="11">
    <location>
        <position position="26"/>
    </location>
</feature>
<reference evidence="17" key="1">
    <citation type="journal article" date="2019" name="Int. J. Syst. Evol. Microbiol.">
        <title>The Global Catalogue of Microorganisms (GCM) 10K type strain sequencing project: providing services to taxonomists for standard genome sequencing and annotation.</title>
        <authorList>
            <consortium name="The Broad Institute Genomics Platform"/>
            <consortium name="The Broad Institute Genome Sequencing Center for Infectious Disease"/>
            <person name="Wu L."/>
            <person name="Ma J."/>
        </authorList>
    </citation>
    <scope>NUCLEOTIDE SEQUENCE [LARGE SCALE GENOMIC DNA]</scope>
    <source>
        <strain evidence="17">CCM 8933</strain>
    </source>
</reference>
<comment type="subcellular location">
    <subcellularLocation>
        <location evidence="1">Cell membrane</location>
        <topology evidence="1">Multi-pass membrane protein</topology>
    </subcellularLocation>
</comment>
<name>A0ABW1S4H3_9LACO</name>
<evidence type="ECO:0000256" key="4">
    <source>
        <dbReference type="ARBA" id="ARBA00022597"/>
    </source>
</evidence>
<dbReference type="PROSITE" id="PS51093">
    <property type="entry name" value="PTS_EIIA_TYPE_1"/>
    <property type="match status" value="1"/>
</dbReference>
<dbReference type="PANTHER" id="PTHR30175:SF1">
    <property type="entry name" value="PTS SYSTEM ARBUTIN-, CELLOBIOSE-, AND SALICIN-SPECIFIC EIIBC COMPONENT-RELATED"/>
    <property type="match status" value="1"/>
</dbReference>
<dbReference type="EMBL" id="JBHSSC010000045">
    <property type="protein sequence ID" value="MFC6182621.1"/>
    <property type="molecule type" value="Genomic_DNA"/>
</dbReference>
<dbReference type="InterPro" id="IPR003352">
    <property type="entry name" value="PTS_EIIC"/>
</dbReference>
<dbReference type="InterPro" id="IPR013013">
    <property type="entry name" value="PTS_EIIC_1"/>
</dbReference>
<keyword evidence="7 12" id="KW-0812">Transmembrane</keyword>
<evidence type="ECO:0000256" key="12">
    <source>
        <dbReference type="SAM" id="Phobius"/>
    </source>
</evidence>
<dbReference type="SUPFAM" id="SSF51261">
    <property type="entry name" value="Duplicated hybrid motif"/>
    <property type="match status" value="1"/>
</dbReference>
<dbReference type="Pfam" id="PF00358">
    <property type="entry name" value="PTS_EIIA_1"/>
    <property type="match status" value="1"/>
</dbReference>
<dbReference type="InterPro" id="IPR036878">
    <property type="entry name" value="Glu_permease_IIB"/>
</dbReference>
<evidence type="ECO:0000256" key="7">
    <source>
        <dbReference type="ARBA" id="ARBA00022692"/>
    </source>
</evidence>
<evidence type="ECO:0000256" key="3">
    <source>
        <dbReference type="ARBA" id="ARBA00022475"/>
    </source>
</evidence>
<evidence type="ECO:0000256" key="8">
    <source>
        <dbReference type="ARBA" id="ARBA00022777"/>
    </source>
</evidence>
<evidence type="ECO:0000256" key="1">
    <source>
        <dbReference type="ARBA" id="ARBA00004651"/>
    </source>
</evidence>
<feature type="transmembrane region" description="Helical" evidence="12">
    <location>
        <begin position="227"/>
        <end position="252"/>
    </location>
</feature>
<feature type="transmembrane region" description="Helical" evidence="12">
    <location>
        <begin position="381"/>
        <end position="400"/>
    </location>
</feature>
<protein>
    <submittedName>
        <fullName evidence="16">Beta-glucoside-specific PTS transporter subunit IIABC</fullName>
        <ecNumber evidence="16">2.7.1.-</ecNumber>
    </submittedName>
</protein>
<dbReference type="GO" id="GO:0016740">
    <property type="term" value="F:transferase activity"/>
    <property type="evidence" value="ECO:0007669"/>
    <property type="project" value="UniProtKB-KW"/>
</dbReference>
<evidence type="ECO:0000259" key="15">
    <source>
        <dbReference type="PROSITE" id="PS51103"/>
    </source>
</evidence>
<dbReference type="PROSITE" id="PS51098">
    <property type="entry name" value="PTS_EIIB_TYPE_1"/>
    <property type="match status" value="1"/>
</dbReference>
<dbReference type="PROSITE" id="PS51103">
    <property type="entry name" value="PTS_EIIC_TYPE_1"/>
    <property type="match status" value="1"/>
</dbReference>
<keyword evidence="17" id="KW-1185">Reference proteome</keyword>
<evidence type="ECO:0000256" key="11">
    <source>
        <dbReference type="PROSITE-ProRule" id="PRU00421"/>
    </source>
</evidence>
<evidence type="ECO:0000313" key="16">
    <source>
        <dbReference type="EMBL" id="MFC6182621.1"/>
    </source>
</evidence>
<dbReference type="NCBIfam" id="TIGR00830">
    <property type="entry name" value="PTBA"/>
    <property type="match status" value="1"/>
</dbReference>
<dbReference type="InterPro" id="IPR001996">
    <property type="entry name" value="PTS_IIB_1"/>
</dbReference>
<dbReference type="NCBIfam" id="TIGR01995">
    <property type="entry name" value="PTS-II-ABC-beta"/>
    <property type="match status" value="1"/>
</dbReference>
<keyword evidence="6" id="KW-0598">Phosphotransferase system</keyword>
<evidence type="ECO:0000256" key="9">
    <source>
        <dbReference type="ARBA" id="ARBA00022989"/>
    </source>
</evidence>
<keyword evidence="5 16" id="KW-0808">Transferase</keyword>
<dbReference type="PROSITE" id="PS00371">
    <property type="entry name" value="PTS_EIIA_TYPE_1_HIS"/>
    <property type="match status" value="1"/>
</dbReference>
<evidence type="ECO:0000256" key="6">
    <source>
        <dbReference type="ARBA" id="ARBA00022683"/>
    </source>
</evidence>
<evidence type="ECO:0000256" key="2">
    <source>
        <dbReference type="ARBA" id="ARBA00022448"/>
    </source>
</evidence>
<feature type="transmembrane region" description="Helical" evidence="12">
    <location>
        <begin position="349"/>
        <end position="369"/>
    </location>
</feature>
<comment type="caution">
    <text evidence="16">The sequence shown here is derived from an EMBL/GenBank/DDBJ whole genome shotgun (WGS) entry which is preliminary data.</text>
</comment>
<dbReference type="Pfam" id="PF02378">
    <property type="entry name" value="PTS_EIIC"/>
    <property type="match status" value="1"/>
</dbReference>
<dbReference type="Pfam" id="PF00367">
    <property type="entry name" value="PTS_EIIB"/>
    <property type="match status" value="1"/>
</dbReference>
<feature type="domain" description="PTS EIIA type-1" evidence="13">
    <location>
        <begin position="528"/>
        <end position="632"/>
    </location>
</feature>
<accession>A0ABW1S4H3</accession>
<organism evidence="16 17">
    <name type="scientific">Lactiplantibacillus daowaiensis</name>
    <dbReference type="NCBI Taxonomy" id="2559918"/>
    <lineage>
        <taxon>Bacteria</taxon>
        <taxon>Bacillati</taxon>
        <taxon>Bacillota</taxon>
        <taxon>Bacilli</taxon>
        <taxon>Lactobacillales</taxon>
        <taxon>Lactobacillaceae</taxon>
        <taxon>Lactiplantibacillus</taxon>
    </lineage>
</organism>
<keyword evidence="4" id="KW-0762">Sugar transport</keyword>
<feature type="transmembrane region" description="Helical" evidence="12">
    <location>
        <begin position="311"/>
        <end position="337"/>
    </location>
</feature>
<dbReference type="InterPro" id="IPR011055">
    <property type="entry name" value="Dup_hybrid_motif"/>
</dbReference>
<keyword evidence="8" id="KW-0418">Kinase</keyword>
<keyword evidence="9 12" id="KW-1133">Transmembrane helix</keyword>
<dbReference type="SUPFAM" id="SSF55604">
    <property type="entry name" value="Glucose permease domain IIB"/>
    <property type="match status" value="1"/>
</dbReference>
<dbReference type="InterPro" id="IPR018113">
    <property type="entry name" value="PTrfase_EIIB_Cys"/>
</dbReference>
<feature type="domain" description="PTS EIIB type-1" evidence="14">
    <location>
        <begin position="4"/>
        <end position="86"/>
    </location>
</feature>
<keyword evidence="3" id="KW-1003">Cell membrane</keyword>
<evidence type="ECO:0000313" key="17">
    <source>
        <dbReference type="Proteomes" id="UP001596282"/>
    </source>
</evidence>
<gene>
    <name evidence="16" type="ORF">ACFP5Y_15380</name>
</gene>
<sequence length="658" mass="69786">MAYEQLADEIIKGIGGKDNVISVVHCTTRLRFKLKDEHQAKTDWLKALDGVVTVVKSGGQYQVVIGNQVADVYDTLIRRANLPDGGIVPDDTPNVAENTGKKLSLLDKFIDLISSIFTPTLGLLASTGMIKGFTSMFRSLGWLAQTDGTFIILNAIGDAFFYFLPILLGYSAAKKFKLDPFIGMAIGAVLVYPAIVGLAPANIAAGTKPLMTLFAGTFLESQVYTKFFGIPVLMMNYTSSVIPVILSVWVASKLKVIIDRVIPAVVKTFLSPLCTLLIVVPLTLLIIGPLVSWMSEGVSAGVIWLYKLAPILAGLILGGLWQVLVMFGLHWGLIPVAMLNLSTIGKDPILALITGASFAQTGVVLAIILHTKNVKLKVLGTSAFISGIFGVTEPAIYGVTLPRKKTFIFSCIGGGIAGGLLGLFGSQQYIMGGMGIFKFPALISPKGMSWGFYGALIASAVAFAVGFLLTMFLAKRHDIDPEPVAVMASDTNTTPVSTPAPSPTTTVATEQLRAPIAGTALPLTAVQDEVFSSESMGQGAAIEPSDNKVVAPADATISLVFPTKHAIGLHTDLGADILIHIGMDTVQLEGEYFTAAVKQGDHVSAGQLLMTFDATAIKNEGYVLTTPIIITNTTDYNQVQALTTGVVTTDNTLLTLTK</sequence>
<feature type="transmembrane region" description="Helical" evidence="12">
    <location>
        <begin position="150"/>
        <end position="170"/>
    </location>
</feature>
<dbReference type="RefSeq" id="WP_137627145.1">
    <property type="nucleotide sequence ID" value="NZ_BJDJ01000001.1"/>
</dbReference>
<feature type="transmembrane region" description="Helical" evidence="12">
    <location>
        <begin position="182"/>
        <end position="207"/>
    </location>
</feature>
<dbReference type="InterPro" id="IPR050558">
    <property type="entry name" value="PTS_Sugar-Specific_Components"/>
</dbReference>
<dbReference type="Proteomes" id="UP001596282">
    <property type="component" value="Unassembled WGS sequence"/>
</dbReference>
<evidence type="ECO:0000256" key="10">
    <source>
        <dbReference type="ARBA" id="ARBA00023136"/>
    </source>
</evidence>
<feature type="domain" description="PTS EIIC type-1" evidence="15">
    <location>
        <begin position="111"/>
        <end position="486"/>
    </location>
</feature>
<keyword evidence="2" id="KW-0813">Transport</keyword>
<dbReference type="InterPro" id="IPR011297">
    <property type="entry name" value="PTS_IIABC_b_glu"/>
</dbReference>
<feature type="transmembrane region" description="Helical" evidence="12">
    <location>
        <begin position="450"/>
        <end position="474"/>
    </location>
</feature>
<feature type="transmembrane region" description="Helical" evidence="12">
    <location>
        <begin position="407"/>
        <end position="430"/>
    </location>
</feature>
<evidence type="ECO:0000259" key="14">
    <source>
        <dbReference type="PROSITE" id="PS51098"/>
    </source>
</evidence>
<proteinExistence type="predicted"/>
<dbReference type="InterPro" id="IPR001127">
    <property type="entry name" value="PTS_EIIA_1_perm"/>
</dbReference>
<dbReference type="Gene3D" id="2.70.70.10">
    <property type="entry name" value="Glucose Permease (Domain IIA)"/>
    <property type="match status" value="1"/>
</dbReference>
<dbReference type="EC" id="2.7.1.-" evidence="16"/>
<dbReference type="CDD" id="cd00212">
    <property type="entry name" value="PTS_IIB_glc"/>
    <property type="match status" value="1"/>
</dbReference>
<feature type="transmembrane region" description="Helical" evidence="12">
    <location>
        <begin position="109"/>
        <end position="130"/>
    </location>
</feature>